<dbReference type="CTD" id="8589150"/>
<keyword evidence="1" id="KW-0862">Zinc</keyword>
<evidence type="ECO:0000256" key="1">
    <source>
        <dbReference type="PROSITE-ProRule" id="PRU00042"/>
    </source>
</evidence>
<evidence type="ECO:0000313" key="5">
    <source>
        <dbReference type="Proteomes" id="UP000008549"/>
    </source>
</evidence>
<dbReference type="RefSeq" id="XP_002647151.2">
    <property type="nucleotide sequence ID" value="XM_002647105.2"/>
</dbReference>
<evidence type="ECO:0000259" key="3">
    <source>
        <dbReference type="PROSITE" id="PS50157"/>
    </source>
</evidence>
<dbReference type="AlphaFoldDB" id="A8XP42"/>
<dbReference type="Proteomes" id="UP000008549">
    <property type="component" value="Unassembled WGS sequence"/>
</dbReference>
<dbReference type="InterPro" id="IPR013087">
    <property type="entry name" value="Znf_C2H2_type"/>
</dbReference>
<dbReference type="WormBase" id="CBG16456">
    <property type="protein sequence ID" value="CBP10285"/>
    <property type="gene ID" value="WBGene00036388"/>
</dbReference>
<organism evidence="4 5">
    <name type="scientific">Caenorhabditis briggsae</name>
    <dbReference type="NCBI Taxonomy" id="6238"/>
    <lineage>
        <taxon>Eukaryota</taxon>
        <taxon>Metazoa</taxon>
        <taxon>Ecdysozoa</taxon>
        <taxon>Nematoda</taxon>
        <taxon>Chromadorea</taxon>
        <taxon>Rhabditida</taxon>
        <taxon>Rhabditina</taxon>
        <taxon>Rhabditomorpha</taxon>
        <taxon>Rhabditoidea</taxon>
        <taxon>Rhabditidae</taxon>
        <taxon>Peloderinae</taxon>
        <taxon>Caenorhabditis</taxon>
    </lineage>
</organism>
<keyword evidence="1" id="KW-0863">Zinc-finger</keyword>
<dbReference type="FunCoup" id="A8XP42">
    <property type="interactions" value="811"/>
</dbReference>
<keyword evidence="1" id="KW-0479">Metal-binding</keyword>
<feature type="domain" description="C2H2-type" evidence="3">
    <location>
        <begin position="159"/>
        <end position="187"/>
    </location>
</feature>
<dbReference type="InParanoid" id="A8XP42"/>
<dbReference type="STRING" id="6238.A8XP42"/>
<evidence type="ECO:0000313" key="4">
    <source>
        <dbReference type="EMBL" id="CAP34418.2"/>
    </source>
</evidence>
<feature type="region of interest" description="Disordered" evidence="2">
    <location>
        <begin position="118"/>
        <end position="137"/>
    </location>
</feature>
<accession>A8XP42</accession>
<dbReference type="PROSITE" id="PS50157">
    <property type="entry name" value="ZINC_FINGER_C2H2_2"/>
    <property type="match status" value="1"/>
</dbReference>
<proteinExistence type="predicted"/>
<protein>
    <submittedName>
        <fullName evidence="4">Protein CBG16456</fullName>
    </submittedName>
</protein>
<gene>
    <name evidence="4 6" type="ORF">CBG16456</name>
    <name evidence="4" type="ORF">CBG_16456</name>
</gene>
<dbReference type="eggNOG" id="ENOG502SYVN">
    <property type="taxonomic scope" value="Eukaryota"/>
</dbReference>
<sequence length="197" mass="22522">MSSSLVFPKIVSDFYFLLKIMTDGPQLKKFRIWNPAIQSENHEESEERKTNLTTQDEEKPLDCTSKNGQFQLPEVFQNYLQLAPLMLRLQQQRQMEELARRQFFSQICHVAPIPPVASQNPRIPRMTSSATSSKNSGIPLQMTNPLVATALGNSVVNENCCAVCGAQFRLTGDLVQHMRNNHRKTKFKRKADFHSKN</sequence>
<dbReference type="PROSITE" id="PS00028">
    <property type="entry name" value="ZINC_FINGER_C2H2_1"/>
    <property type="match status" value="1"/>
</dbReference>
<dbReference type="OMA" id="PRIPRMT"/>
<reference evidence="4 5" key="1">
    <citation type="journal article" date="2003" name="PLoS Biol.">
        <title>The genome sequence of Caenorhabditis briggsae: a platform for comparative genomics.</title>
        <authorList>
            <person name="Stein L.D."/>
            <person name="Bao Z."/>
            <person name="Blasiar D."/>
            <person name="Blumenthal T."/>
            <person name="Brent M.R."/>
            <person name="Chen N."/>
            <person name="Chinwalla A."/>
            <person name="Clarke L."/>
            <person name="Clee C."/>
            <person name="Coghlan A."/>
            <person name="Coulson A."/>
            <person name="D'Eustachio P."/>
            <person name="Fitch D.H."/>
            <person name="Fulton L.A."/>
            <person name="Fulton R.E."/>
            <person name="Griffiths-Jones S."/>
            <person name="Harris T.W."/>
            <person name="Hillier L.W."/>
            <person name="Kamath R."/>
            <person name="Kuwabara P.E."/>
            <person name="Mardis E.R."/>
            <person name="Marra M.A."/>
            <person name="Miner T.L."/>
            <person name="Minx P."/>
            <person name="Mullikin J.C."/>
            <person name="Plumb R.W."/>
            <person name="Rogers J."/>
            <person name="Schein J.E."/>
            <person name="Sohrmann M."/>
            <person name="Spieth J."/>
            <person name="Stajich J.E."/>
            <person name="Wei C."/>
            <person name="Willey D."/>
            <person name="Wilson R.K."/>
            <person name="Durbin R."/>
            <person name="Waterston R.H."/>
        </authorList>
    </citation>
    <scope>NUCLEOTIDE SEQUENCE [LARGE SCALE GENOMIC DNA]</scope>
    <source>
        <strain evidence="4 5">AF16</strain>
    </source>
</reference>
<name>A8XP42_CAEBR</name>
<reference evidence="4 5" key="2">
    <citation type="journal article" date="2011" name="PLoS Genet.">
        <title>Caenorhabditis briggsae recombinant inbred line genotypes reveal inter-strain incompatibility and the evolution of recombination.</title>
        <authorList>
            <person name="Ross J.A."/>
            <person name="Koboldt D.C."/>
            <person name="Staisch J.E."/>
            <person name="Chamberlin H.M."/>
            <person name="Gupta B.P."/>
            <person name="Miller R.D."/>
            <person name="Baird S.E."/>
            <person name="Haag E.S."/>
        </authorList>
    </citation>
    <scope>NUCLEOTIDE SEQUENCE [LARGE SCALE GENOMIC DNA]</scope>
    <source>
        <strain evidence="4 5">AF16</strain>
    </source>
</reference>
<dbReference type="KEGG" id="cbr:CBG_16456"/>
<dbReference type="GeneID" id="8589150"/>
<feature type="compositionally biased region" description="Basic and acidic residues" evidence="2">
    <location>
        <begin position="40"/>
        <end position="61"/>
    </location>
</feature>
<evidence type="ECO:0000313" key="6">
    <source>
        <dbReference type="WormBase" id="CBG16456"/>
    </source>
</evidence>
<dbReference type="EMBL" id="HE601081">
    <property type="protein sequence ID" value="CAP34418.2"/>
    <property type="molecule type" value="Genomic_DNA"/>
</dbReference>
<dbReference type="GO" id="GO:0008270">
    <property type="term" value="F:zinc ion binding"/>
    <property type="evidence" value="ECO:0007669"/>
    <property type="project" value="UniProtKB-KW"/>
</dbReference>
<dbReference type="HOGENOM" id="CLU_1533998_0_0_1"/>
<feature type="region of interest" description="Disordered" evidence="2">
    <location>
        <begin position="40"/>
        <end position="62"/>
    </location>
</feature>
<keyword evidence="5" id="KW-1185">Reference proteome</keyword>
<evidence type="ECO:0000256" key="2">
    <source>
        <dbReference type="SAM" id="MobiDB-lite"/>
    </source>
</evidence>